<dbReference type="AlphaFoldDB" id="A0A1A8ZHJ5"/>
<evidence type="ECO:0000313" key="6">
    <source>
        <dbReference type="Proteomes" id="UP000078555"/>
    </source>
</evidence>
<keyword evidence="2" id="KW-0812">Transmembrane</keyword>
<organism evidence="3 6">
    <name type="scientific">Plasmodium ovale wallikeri</name>
    <dbReference type="NCBI Taxonomy" id="864142"/>
    <lineage>
        <taxon>Eukaryota</taxon>
        <taxon>Sar</taxon>
        <taxon>Alveolata</taxon>
        <taxon>Apicomplexa</taxon>
        <taxon>Aconoidasida</taxon>
        <taxon>Haemosporida</taxon>
        <taxon>Plasmodiidae</taxon>
        <taxon>Plasmodium</taxon>
        <taxon>Plasmodium (Plasmodium)</taxon>
    </lineage>
</organism>
<gene>
    <name evidence="3" type="ORF">POVWA1_047670</name>
    <name evidence="4" type="ORF">POVWA2_046610</name>
</gene>
<proteinExistence type="predicted"/>
<dbReference type="Proteomes" id="UP000078555">
    <property type="component" value="Unassembled WGS sequence"/>
</dbReference>
<keyword evidence="2" id="KW-1133">Transmembrane helix</keyword>
<evidence type="ECO:0000313" key="4">
    <source>
        <dbReference type="EMBL" id="SBT43826.1"/>
    </source>
</evidence>
<protein>
    <submittedName>
        <fullName evidence="3">Uncharacterized protein</fullName>
    </submittedName>
</protein>
<name>A0A1A8ZHJ5_PLAOA</name>
<evidence type="ECO:0000313" key="5">
    <source>
        <dbReference type="Proteomes" id="UP000078550"/>
    </source>
</evidence>
<dbReference type="Proteomes" id="UP000078550">
    <property type="component" value="Unassembled WGS sequence"/>
</dbReference>
<dbReference type="EMBL" id="FLRE01000171">
    <property type="protein sequence ID" value="SBT43826.1"/>
    <property type="molecule type" value="Genomic_DNA"/>
</dbReference>
<sequence length="96" mass="10849">MLRPSSEATCAGMGIHSYLLSRLFVIPMECSVCYCNVCVSVWVNLFLRRGKRRKKSRKLGGNSRMTIKNKTAKSGEREAECSKPNVEERENSATFN</sequence>
<feature type="transmembrane region" description="Helical" evidence="2">
    <location>
        <begin position="23"/>
        <end position="47"/>
    </location>
</feature>
<keyword evidence="6" id="KW-1185">Reference proteome</keyword>
<accession>A0A1A8ZHJ5</accession>
<reference evidence="3" key="2">
    <citation type="submission" date="2016-05" db="EMBL/GenBank/DDBJ databases">
        <authorList>
            <person name="Lavstsen T."/>
            <person name="Jespersen J.S."/>
        </authorList>
    </citation>
    <scope>NUCLEOTIDE SEQUENCE [LARGE SCALE GENOMIC DNA]</scope>
</reference>
<keyword evidence="2" id="KW-0472">Membrane</keyword>
<evidence type="ECO:0000313" key="3">
    <source>
        <dbReference type="EMBL" id="SBT43312.1"/>
    </source>
</evidence>
<evidence type="ECO:0000256" key="1">
    <source>
        <dbReference type="SAM" id="MobiDB-lite"/>
    </source>
</evidence>
<feature type="compositionally biased region" description="Basic and acidic residues" evidence="1">
    <location>
        <begin position="73"/>
        <end position="96"/>
    </location>
</feature>
<dbReference type="EMBL" id="FLRD01000128">
    <property type="protein sequence ID" value="SBT43312.1"/>
    <property type="molecule type" value="Genomic_DNA"/>
</dbReference>
<reference evidence="5 6" key="1">
    <citation type="submission" date="2016-05" db="EMBL/GenBank/DDBJ databases">
        <authorList>
            <person name="Naeem Raeece"/>
        </authorList>
    </citation>
    <scope>NUCLEOTIDE SEQUENCE [LARGE SCALE GENOMIC DNA]</scope>
</reference>
<evidence type="ECO:0000256" key="2">
    <source>
        <dbReference type="SAM" id="Phobius"/>
    </source>
</evidence>
<feature type="region of interest" description="Disordered" evidence="1">
    <location>
        <begin position="56"/>
        <end position="96"/>
    </location>
</feature>